<comment type="caution">
    <text evidence="1">The sequence shown here is derived from an EMBL/GenBank/DDBJ whole genome shotgun (WGS) entry which is preliminary data.</text>
</comment>
<sequence>MKSTEPKVGILFMTNYNDNYNFLQKIVLVEEEYKYNFHGIRYKFYLFIILRLI</sequence>
<organism evidence="1">
    <name type="scientific">marine sediment metagenome</name>
    <dbReference type="NCBI Taxonomy" id="412755"/>
    <lineage>
        <taxon>unclassified sequences</taxon>
        <taxon>metagenomes</taxon>
        <taxon>ecological metagenomes</taxon>
    </lineage>
</organism>
<gene>
    <name evidence="1" type="ORF">LCGC14_2111910</name>
</gene>
<protein>
    <submittedName>
        <fullName evidence="1">Uncharacterized protein</fullName>
    </submittedName>
</protein>
<dbReference type="EMBL" id="LAZR01026120">
    <property type="protein sequence ID" value="KKL69739.1"/>
    <property type="molecule type" value="Genomic_DNA"/>
</dbReference>
<evidence type="ECO:0000313" key="1">
    <source>
        <dbReference type="EMBL" id="KKL69739.1"/>
    </source>
</evidence>
<proteinExistence type="predicted"/>
<accession>A0A0F9E6W0</accession>
<name>A0A0F9E6W0_9ZZZZ</name>
<reference evidence="1" key="1">
    <citation type="journal article" date="2015" name="Nature">
        <title>Complex archaea that bridge the gap between prokaryotes and eukaryotes.</title>
        <authorList>
            <person name="Spang A."/>
            <person name="Saw J.H."/>
            <person name="Jorgensen S.L."/>
            <person name="Zaremba-Niedzwiedzka K."/>
            <person name="Martijn J."/>
            <person name="Lind A.E."/>
            <person name="van Eijk R."/>
            <person name="Schleper C."/>
            <person name="Guy L."/>
            <person name="Ettema T.J."/>
        </authorList>
    </citation>
    <scope>NUCLEOTIDE SEQUENCE</scope>
</reference>
<dbReference type="AlphaFoldDB" id="A0A0F9E6W0"/>